<sequence>MNDYNNFSESYSNPRVKKLRSFAQSTYGMEAASYKGIAMKTLYFVAVFAAGMGAYFYIHNFFGGGAQAFSTEYTIFVGALIATAIAGLVASFAPKTTAVTGSIYSAGMGYALTFMSMIYAMQWKGIIVEAVTLTLLTVAVLAVIYSKGVRVGSRMKTALITCLWVSIIGGLLFMLLAWLAPHSAIYTSIVAINNGPIGILFAVIGVLIAAALLMCDFETIQMTVEQGLPAQYEWYASYGLIVGVIYLYLKILNLLAKIANNRK</sequence>
<feature type="transmembrane region" description="Helical" evidence="1">
    <location>
        <begin position="74"/>
        <end position="93"/>
    </location>
</feature>
<dbReference type="Proteomes" id="UP001211421">
    <property type="component" value="Unassembled WGS sequence"/>
</dbReference>
<dbReference type="Pfam" id="PF12811">
    <property type="entry name" value="BaxI_1"/>
    <property type="match status" value="1"/>
</dbReference>
<feature type="transmembrane region" description="Helical" evidence="1">
    <location>
        <begin position="191"/>
        <end position="214"/>
    </location>
</feature>
<keyword evidence="1" id="KW-0812">Transmembrane</keyword>
<organism evidence="2 3">
    <name type="scientific">Ruminococcus bicirculans</name>
    <name type="common">ex Wegman et al. 2014</name>
    <dbReference type="NCBI Taxonomy" id="1160721"/>
    <lineage>
        <taxon>Bacteria</taxon>
        <taxon>Bacillati</taxon>
        <taxon>Bacillota</taxon>
        <taxon>Clostridia</taxon>
        <taxon>Eubacteriales</taxon>
        <taxon>Oscillospiraceae</taxon>
        <taxon>Ruminococcus</taxon>
    </lineage>
</organism>
<name>A0AAW6DR79_9FIRM</name>
<dbReference type="PANTHER" id="PTHR41282">
    <property type="entry name" value="CONSERVED TRANSMEMBRANE PROTEIN-RELATED"/>
    <property type="match status" value="1"/>
</dbReference>
<evidence type="ECO:0000313" key="3">
    <source>
        <dbReference type="Proteomes" id="UP001211421"/>
    </source>
</evidence>
<feature type="transmembrane region" description="Helical" evidence="1">
    <location>
        <begin position="42"/>
        <end position="62"/>
    </location>
</feature>
<keyword evidence="1" id="KW-1133">Transmembrane helix</keyword>
<comment type="caution">
    <text evidence="2">The sequence shown here is derived from an EMBL/GenBank/DDBJ whole genome shotgun (WGS) entry which is preliminary data.</text>
</comment>
<feature type="transmembrane region" description="Helical" evidence="1">
    <location>
        <begin position="158"/>
        <end position="179"/>
    </location>
</feature>
<dbReference type="AlphaFoldDB" id="A0AAW6DR79"/>
<gene>
    <name evidence="2" type="ORF">PNV70_01035</name>
</gene>
<evidence type="ECO:0000313" key="2">
    <source>
        <dbReference type="EMBL" id="MDB8740648.1"/>
    </source>
</evidence>
<dbReference type="InterPro" id="IPR010539">
    <property type="entry name" value="BaxI_1-like"/>
</dbReference>
<feature type="transmembrane region" description="Helical" evidence="1">
    <location>
        <begin position="234"/>
        <end position="256"/>
    </location>
</feature>
<feature type="transmembrane region" description="Helical" evidence="1">
    <location>
        <begin position="99"/>
        <end position="119"/>
    </location>
</feature>
<reference evidence="2" key="1">
    <citation type="submission" date="2023-01" db="EMBL/GenBank/DDBJ databases">
        <title>Human gut microbiome strain richness.</title>
        <authorList>
            <person name="Chen-Liaw A."/>
        </authorList>
    </citation>
    <scope>NUCLEOTIDE SEQUENCE</scope>
    <source>
        <strain evidence="2">D59st1_B8_D59t2_181005</strain>
    </source>
</reference>
<feature type="transmembrane region" description="Helical" evidence="1">
    <location>
        <begin position="126"/>
        <end position="146"/>
    </location>
</feature>
<accession>A0AAW6DR79</accession>
<proteinExistence type="predicted"/>
<keyword evidence="1" id="KW-0472">Membrane</keyword>
<dbReference type="EMBL" id="JAQMLS010000001">
    <property type="protein sequence ID" value="MDB8740648.1"/>
    <property type="molecule type" value="Genomic_DNA"/>
</dbReference>
<dbReference type="PANTHER" id="PTHR41282:SF1">
    <property type="entry name" value="CONSERVED TRANSMEMBRANE PROTEIN-RELATED"/>
    <property type="match status" value="1"/>
</dbReference>
<protein>
    <submittedName>
        <fullName evidence="2">Bax inhibitor-1/YccA family protein</fullName>
    </submittedName>
</protein>
<evidence type="ECO:0000256" key="1">
    <source>
        <dbReference type="SAM" id="Phobius"/>
    </source>
</evidence>
<dbReference type="RefSeq" id="WP_117863366.1">
    <property type="nucleotide sequence ID" value="NZ_CAKVQR010000005.1"/>
</dbReference>